<evidence type="ECO:0000313" key="3">
    <source>
        <dbReference type="Proteomes" id="UP000092154"/>
    </source>
</evidence>
<dbReference type="InParanoid" id="A0A1B7MK68"/>
<evidence type="ECO:0000313" key="2">
    <source>
        <dbReference type="EMBL" id="OAX32996.1"/>
    </source>
</evidence>
<organism evidence="2 3">
    <name type="scientific">Rhizopogon vinicolor AM-OR11-026</name>
    <dbReference type="NCBI Taxonomy" id="1314800"/>
    <lineage>
        <taxon>Eukaryota</taxon>
        <taxon>Fungi</taxon>
        <taxon>Dikarya</taxon>
        <taxon>Basidiomycota</taxon>
        <taxon>Agaricomycotina</taxon>
        <taxon>Agaricomycetes</taxon>
        <taxon>Agaricomycetidae</taxon>
        <taxon>Boletales</taxon>
        <taxon>Suillineae</taxon>
        <taxon>Rhizopogonaceae</taxon>
        <taxon>Rhizopogon</taxon>
    </lineage>
</organism>
<evidence type="ECO:0000256" key="1">
    <source>
        <dbReference type="SAM" id="MobiDB-lite"/>
    </source>
</evidence>
<protein>
    <submittedName>
        <fullName evidence="2">Uncharacterized protein</fullName>
    </submittedName>
</protein>
<sequence>MHLPAKQTNILLAHNSHCVSTLVLGKIPLKCVSHWRPSHRLLGTMSVVGDREHPVSSRAPEHSDAFSKLSGAR</sequence>
<keyword evidence="3" id="KW-1185">Reference proteome</keyword>
<reference evidence="2 3" key="1">
    <citation type="submission" date="2016-06" db="EMBL/GenBank/DDBJ databases">
        <title>Comparative genomics of the ectomycorrhizal sister species Rhizopogon vinicolor and Rhizopogon vesiculosus (Basidiomycota: Boletales) reveals a divergence of the mating type B locus.</title>
        <authorList>
            <consortium name="DOE Joint Genome Institute"/>
            <person name="Mujic A.B."/>
            <person name="Kuo A."/>
            <person name="Tritt A."/>
            <person name="Lipzen A."/>
            <person name="Chen C."/>
            <person name="Johnson J."/>
            <person name="Sharma A."/>
            <person name="Barry K."/>
            <person name="Grigoriev I.V."/>
            <person name="Spatafora J.W."/>
        </authorList>
    </citation>
    <scope>NUCLEOTIDE SEQUENCE [LARGE SCALE GENOMIC DNA]</scope>
    <source>
        <strain evidence="2 3">AM-OR11-026</strain>
    </source>
</reference>
<feature type="compositionally biased region" description="Basic and acidic residues" evidence="1">
    <location>
        <begin position="51"/>
        <end position="65"/>
    </location>
</feature>
<dbReference type="Proteomes" id="UP000092154">
    <property type="component" value="Unassembled WGS sequence"/>
</dbReference>
<gene>
    <name evidence="2" type="ORF">K503DRAFT_776084</name>
</gene>
<name>A0A1B7MK68_9AGAM</name>
<accession>A0A1B7MK68</accession>
<dbReference type="AlphaFoldDB" id="A0A1B7MK68"/>
<feature type="region of interest" description="Disordered" evidence="1">
    <location>
        <begin position="51"/>
        <end position="73"/>
    </location>
</feature>
<dbReference type="EMBL" id="KV448863">
    <property type="protein sequence ID" value="OAX32996.1"/>
    <property type="molecule type" value="Genomic_DNA"/>
</dbReference>
<proteinExistence type="predicted"/>